<feature type="compositionally biased region" description="Low complexity" evidence="2">
    <location>
        <begin position="303"/>
        <end position="313"/>
    </location>
</feature>
<feature type="compositionally biased region" description="Pro residues" evidence="2">
    <location>
        <begin position="359"/>
        <end position="368"/>
    </location>
</feature>
<evidence type="ECO:0008006" key="6">
    <source>
        <dbReference type="Google" id="ProtNLM"/>
    </source>
</evidence>
<dbReference type="AlphaFoldDB" id="A0A0F4ZIV8"/>
<feature type="compositionally biased region" description="Low complexity" evidence="2">
    <location>
        <begin position="140"/>
        <end position="158"/>
    </location>
</feature>
<feature type="region of interest" description="Disordered" evidence="2">
    <location>
        <begin position="88"/>
        <end position="159"/>
    </location>
</feature>
<feature type="region of interest" description="Disordered" evidence="2">
    <location>
        <begin position="351"/>
        <end position="392"/>
    </location>
</feature>
<evidence type="ECO:0000256" key="3">
    <source>
        <dbReference type="SAM" id="SignalP"/>
    </source>
</evidence>
<keyword evidence="3" id="KW-0732">Signal</keyword>
<feature type="region of interest" description="Disordered" evidence="2">
    <location>
        <begin position="239"/>
        <end position="313"/>
    </location>
</feature>
<name>A0A0F4ZIV8_9PEZI</name>
<organism evidence="4 5">
    <name type="scientific">Thielaviopsis punctulata</name>
    <dbReference type="NCBI Taxonomy" id="72032"/>
    <lineage>
        <taxon>Eukaryota</taxon>
        <taxon>Fungi</taxon>
        <taxon>Dikarya</taxon>
        <taxon>Ascomycota</taxon>
        <taxon>Pezizomycotina</taxon>
        <taxon>Sordariomycetes</taxon>
        <taxon>Hypocreomycetidae</taxon>
        <taxon>Microascales</taxon>
        <taxon>Ceratocystidaceae</taxon>
        <taxon>Thielaviopsis</taxon>
    </lineage>
</organism>
<feature type="chain" id="PRO_5002482869" description="SWI5-dependent HO expression protein 3" evidence="3">
    <location>
        <begin position="22"/>
        <end position="637"/>
    </location>
</feature>
<feature type="compositionally biased region" description="Low complexity" evidence="2">
    <location>
        <begin position="47"/>
        <end position="60"/>
    </location>
</feature>
<feature type="coiled-coil region" evidence="1">
    <location>
        <begin position="457"/>
        <end position="484"/>
    </location>
</feature>
<reference evidence="4 5" key="1">
    <citation type="submission" date="2015-03" db="EMBL/GenBank/DDBJ databases">
        <authorList>
            <person name="Radwan O."/>
            <person name="Al-Naeli F.A."/>
            <person name="Rendon G.A."/>
            <person name="Fields C."/>
        </authorList>
    </citation>
    <scope>NUCLEOTIDE SEQUENCE [LARGE SCALE GENOMIC DNA]</scope>
    <source>
        <strain evidence="4">CR-DP1</strain>
    </source>
</reference>
<dbReference type="EMBL" id="LAEV01000351">
    <property type="protein sequence ID" value="KKA30569.1"/>
    <property type="molecule type" value="Genomic_DNA"/>
</dbReference>
<dbReference type="OrthoDB" id="3918393at2759"/>
<feature type="compositionally biased region" description="Basic and acidic residues" evidence="2">
    <location>
        <begin position="61"/>
        <end position="71"/>
    </location>
</feature>
<accession>A0A0F4ZIV8</accession>
<protein>
    <recommendedName>
        <fullName evidence="6">SWI5-dependent HO expression protein 3</fullName>
    </recommendedName>
</protein>
<evidence type="ECO:0000313" key="5">
    <source>
        <dbReference type="Proteomes" id="UP000033483"/>
    </source>
</evidence>
<keyword evidence="5" id="KW-1185">Reference proteome</keyword>
<dbReference type="Proteomes" id="UP000033483">
    <property type="component" value="Unassembled WGS sequence"/>
</dbReference>
<evidence type="ECO:0000313" key="4">
    <source>
        <dbReference type="EMBL" id="KKA30569.1"/>
    </source>
</evidence>
<feature type="signal peptide" evidence="3">
    <location>
        <begin position="1"/>
        <end position="21"/>
    </location>
</feature>
<feature type="coiled-coil region" evidence="1">
    <location>
        <begin position="570"/>
        <end position="618"/>
    </location>
</feature>
<evidence type="ECO:0000256" key="2">
    <source>
        <dbReference type="SAM" id="MobiDB-lite"/>
    </source>
</evidence>
<feature type="compositionally biased region" description="Low complexity" evidence="2">
    <location>
        <begin position="106"/>
        <end position="119"/>
    </location>
</feature>
<proteinExistence type="predicted"/>
<feature type="region of interest" description="Disordered" evidence="2">
    <location>
        <begin position="28"/>
        <end position="72"/>
    </location>
</feature>
<keyword evidence="1" id="KW-0175">Coiled coil</keyword>
<evidence type="ECO:0000256" key="1">
    <source>
        <dbReference type="SAM" id="Coils"/>
    </source>
</evidence>
<feature type="compositionally biased region" description="Low complexity" evidence="2">
    <location>
        <begin position="240"/>
        <end position="282"/>
    </location>
</feature>
<sequence length="637" mass="69598">MEVLLTLILLTFAVWFSVSKPRPNLLRSASSVEKSKSQLDDQDQDQDQSQSPSKSKNSSKSPDHSLNDNDRALLSPVSLVAKTSHKELRIVTSTSNNSDPKKKNRASASLNPLASPSSPFKFSSMRQSLNVLSRKRSPESHSPSPSSQPPLSLSPSPLAESFTPVSAASGSIMQTSISTAATTIRTVPSFEGVASDSSSDTPSVTTRNSAFSSSVHSTAASMASSHGNSTEDKLAAVTFPASSSPSLSSPSTTAATPLLDPSQQQQQQKQSSSSSLSSQLPSGVIEANSNGNGHHDTRSNPDSTTSISTSTTIPTPLSISAVANQPANSLEAQSVAHDTTSNTHTRILSTDSLDLQYPPIAPPLPSPEHPSEMGHAANAAHDPSWDSTIGKAGLGKTGRVINKLVSDNEALKRDIQIERLRAEESKQAAKMIEEKLDRIVSDYESRLLEANVTKTLLARKERQVEALSATVDLERARAKEATDREKVWQEETDKLRQSSQTQVDEANNLAQLMEGRYNAIASHWKDQGEETMRVVTKMRSEIVEIVEERRKDDDKINTLRELCDQQHLNISTLQRQKEEILAQFEKYKREQEEQLRDIKELSAQREEHMTKLLAESKEALDKLRWALNVKNNVKGAQ</sequence>
<feature type="compositionally biased region" description="Polar residues" evidence="2">
    <location>
        <begin position="120"/>
        <end position="131"/>
    </location>
</feature>
<comment type="caution">
    <text evidence="4">The sequence shown here is derived from an EMBL/GenBank/DDBJ whole genome shotgun (WGS) entry which is preliminary data.</text>
</comment>
<gene>
    <name evidence="4" type="ORF">TD95_001085</name>
</gene>